<evidence type="ECO:0000313" key="3">
    <source>
        <dbReference type="EMBL" id="MCJ0761616.1"/>
    </source>
</evidence>
<dbReference type="Pfam" id="PF03401">
    <property type="entry name" value="TctC"/>
    <property type="match status" value="1"/>
</dbReference>
<comment type="similarity">
    <text evidence="1">Belongs to the UPF0065 (bug) family.</text>
</comment>
<dbReference type="PANTHER" id="PTHR42928:SF5">
    <property type="entry name" value="BLR1237 PROTEIN"/>
    <property type="match status" value="1"/>
</dbReference>
<proteinExistence type="inferred from homology"/>
<sequence>MTKTLRRLFLLACLSGMTTVAVAQADSYPTRPVRIVVPFSPGGPVDAIARAIAAKLTEQWGRQVIVENKGGAATIIGWDTVAKAPADGYTVLLAGAGGRTTLPSVATLPFDPAKDLVAVAAVARSPNVFVVNSALGKSTLPEFVSYAKAKPGGLNHGLSAPGTITQFVATLLARDAGLKWEDIPYRGGAPAVTALMAGEIDMLTADLGAVLAMEESGKLKILAVADTQRSPLLSQVPTATEAGFPNVVAVNVYGVFAPSGTPKPILRKFSDALAQIVAQPGLKEQFAKLGLQIDNRGSDAFEAFLRTQTSQWAPIAKASGVRIN</sequence>
<gene>
    <name evidence="3" type="ORF">MMF98_00155</name>
</gene>
<organism evidence="3 4">
    <name type="scientific">Variovorax terrae</name>
    <dbReference type="NCBI Taxonomy" id="2923278"/>
    <lineage>
        <taxon>Bacteria</taxon>
        <taxon>Pseudomonadati</taxon>
        <taxon>Pseudomonadota</taxon>
        <taxon>Betaproteobacteria</taxon>
        <taxon>Burkholderiales</taxon>
        <taxon>Comamonadaceae</taxon>
        <taxon>Variovorax</taxon>
    </lineage>
</organism>
<reference evidence="3" key="1">
    <citation type="submission" date="2022-03" db="EMBL/GenBank/DDBJ databases">
        <authorList>
            <person name="Woo C.Y."/>
        </authorList>
    </citation>
    <scope>NUCLEOTIDE SEQUENCE</scope>
    <source>
        <strain evidence="3">CYS-02</strain>
    </source>
</reference>
<comment type="caution">
    <text evidence="3">The sequence shown here is derived from an EMBL/GenBank/DDBJ whole genome shotgun (WGS) entry which is preliminary data.</text>
</comment>
<keyword evidence="2" id="KW-0732">Signal</keyword>
<dbReference type="Gene3D" id="3.40.190.10">
    <property type="entry name" value="Periplasmic binding protein-like II"/>
    <property type="match status" value="1"/>
</dbReference>
<dbReference type="AlphaFoldDB" id="A0A9X2AP32"/>
<feature type="signal peptide" evidence="2">
    <location>
        <begin position="1"/>
        <end position="25"/>
    </location>
</feature>
<dbReference type="PANTHER" id="PTHR42928">
    <property type="entry name" value="TRICARBOXYLATE-BINDING PROTEIN"/>
    <property type="match status" value="1"/>
</dbReference>
<dbReference type="CDD" id="cd07012">
    <property type="entry name" value="PBP2_Bug_TTT"/>
    <property type="match status" value="1"/>
</dbReference>
<name>A0A9X2AP32_9BURK</name>
<dbReference type="RefSeq" id="WP_243302707.1">
    <property type="nucleotide sequence ID" value="NZ_JALGBI010000001.1"/>
</dbReference>
<evidence type="ECO:0000256" key="2">
    <source>
        <dbReference type="SAM" id="SignalP"/>
    </source>
</evidence>
<protein>
    <submittedName>
        <fullName evidence="3">Tripartite tricarboxylate transporter substrate binding protein</fullName>
    </submittedName>
</protein>
<evidence type="ECO:0000256" key="1">
    <source>
        <dbReference type="ARBA" id="ARBA00006987"/>
    </source>
</evidence>
<dbReference type="EMBL" id="JALGBI010000001">
    <property type="protein sequence ID" value="MCJ0761616.1"/>
    <property type="molecule type" value="Genomic_DNA"/>
</dbReference>
<dbReference type="PIRSF" id="PIRSF017082">
    <property type="entry name" value="YflP"/>
    <property type="match status" value="1"/>
</dbReference>
<feature type="chain" id="PRO_5040905763" evidence="2">
    <location>
        <begin position="26"/>
        <end position="324"/>
    </location>
</feature>
<accession>A0A9X2AP32</accession>
<dbReference type="SUPFAM" id="SSF53850">
    <property type="entry name" value="Periplasmic binding protein-like II"/>
    <property type="match status" value="1"/>
</dbReference>
<dbReference type="Proteomes" id="UP001139447">
    <property type="component" value="Unassembled WGS sequence"/>
</dbReference>
<dbReference type="Gene3D" id="3.40.190.150">
    <property type="entry name" value="Bordetella uptake gene, domain 1"/>
    <property type="match status" value="1"/>
</dbReference>
<evidence type="ECO:0000313" key="4">
    <source>
        <dbReference type="Proteomes" id="UP001139447"/>
    </source>
</evidence>
<dbReference type="InterPro" id="IPR042100">
    <property type="entry name" value="Bug_dom1"/>
</dbReference>
<keyword evidence="4" id="KW-1185">Reference proteome</keyword>
<dbReference type="InterPro" id="IPR005064">
    <property type="entry name" value="BUG"/>
</dbReference>